<dbReference type="OrthoDB" id="4002101at2"/>
<keyword evidence="1" id="KW-0472">Membrane</keyword>
<evidence type="ECO:0000256" key="1">
    <source>
        <dbReference type="SAM" id="Phobius"/>
    </source>
</evidence>
<keyword evidence="1" id="KW-0812">Transmembrane</keyword>
<evidence type="ECO:0000259" key="2">
    <source>
        <dbReference type="Pfam" id="PF25547"/>
    </source>
</evidence>
<dbReference type="Proteomes" id="UP000199361">
    <property type="component" value="Unassembled WGS sequence"/>
</dbReference>
<evidence type="ECO:0000313" key="3">
    <source>
        <dbReference type="EMBL" id="SET66186.1"/>
    </source>
</evidence>
<name>A0A1I0G6F2_9ACTN</name>
<reference evidence="3 4" key="1">
    <citation type="submission" date="2016-10" db="EMBL/GenBank/DDBJ databases">
        <authorList>
            <person name="de Groot N.N."/>
        </authorList>
    </citation>
    <scope>NUCLEOTIDE SEQUENCE [LARGE SCALE GENOMIC DNA]</scope>
    <source>
        <strain evidence="3 4">CGMCC 4.5598</strain>
    </source>
</reference>
<feature type="transmembrane region" description="Helical" evidence="1">
    <location>
        <begin position="155"/>
        <end position="177"/>
    </location>
</feature>
<sequence length="316" mass="34462">MALGLGAKVALTGMAGAGLAGALAPEVLFGISYMDGDPKKIRELADTLDDIADKIDKDFREANASAEKVWKTSKDPAVDEFKDFWTNQFGPAVLAVSLKHRNVANACRAYADTIEKVNHALHVLCWILTVDMMYTIGYQVVTWKILQAIMKRKALVLKFTANRFVVMLLPLFAYMLADSAAYATGEVVLPLGLNYLGGVKKDLSGNDVRSAGYNFDALREHFVANMAFDTVAEGSTALMAKVPGLRNIATHVKLPNGTELNTGSFLPRMASSVTYSMTMDAQHGDNPLPGTEHGLTKEEMYQKFLIHGTRSLIARP</sequence>
<proteinExistence type="predicted"/>
<organism evidence="3 4">
    <name type="scientific">Nonomuraea wenchangensis</name>
    <dbReference type="NCBI Taxonomy" id="568860"/>
    <lineage>
        <taxon>Bacteria</taxon>
        <taxon>Bacillati</taxon>
        <taxon>Actinomycetota</taxon>
        <taxon>Actinomycetes</taxon>
        <taxon>Streptosporangiales</taxon>
        <taxon>Streptosporangiaceae</taxon>
        <taxon>Nonomuraea</taxon>
    </lineage>
</organism>
<keyword evidence="4" id="KW-1185">Reference proteome</keyword>
<dbReference type="Pfam" id="PF25547">
    <property type="entry name" value="WXG100_2"/>
    <property type="match status" value="1"/>
</dbReference>
<protein>
    <recommendedName>
        <fullName evidence="2">Outer membrane channel protein CpnT-like N-terminal domain-containing protein</fullName>
    </recommendedName>
</protein>
<accession>A0A1I0G6F2</accession>
<dbReference type="EMBL" id="FOHX01000003">
    <property type="protein sequence ID" value="SET66186.1"/>
    <property type="molecule type" value="Genomic_DNA"/>
</dbReference>
<dbReference type="AlphaFoldDB" id="A0A1I0G6F2"/>
<dbReference type="RefSeq" id="WP_091080499.1">
    <property type="nucleotide sequence ID" value="NZ_FOHX01000003.1"/>
</dbReference>
<dbReference type="InterPro" id="IPR057746">
    <property type="entry name" value="CpnT-like_N"/>
</dbReference>
<evidence type="ECO:0000313" key="4">
    <source>
        <dbReference type="Proteomes" id="UP000199361"/>
    </source>
</evidence>
<feature type="domain" description="Outer membrane channel protein CpnT-like N-terminal" evidence="2">
    <location>
        <begin position="35"/>
        <end position="123"/>
    </location>
</feature>
<dbReference type="STRING" id="568860.SAMN05421811_103764"/>
<gene>
    <name evidence="3" type="ORF">SAMN05421811_103764</name>
</gene>
<keyword evidence="1" id="KW-1133">Transmembrane helix</keyword>